<keyword evidence="1" id="KW-0436">Ligase</keyword>
<dbReference type="EMBL" id="JAUBDI010000022">
    <property type="protein sequence ID" value="MDW0114812.1"/>
    <property type="molecule type" value="Genomic_DNA"/>
</dbReference>
<name>A0ABU4GEJ8_9BACL</name>
<evidence type="ECO:0000313" key="6">
    <source>
        <dbReference type="EMBL" id="MDW0114812.1"/>
    </source>
</evidence>
<organism evidence="6 7">
    <name type="scientific">Sporosarcina saromensis</name>
    <dbReference type="NCBI Taxonomy" id="359365"/>
    <lineage>
        <taxon>Bacteria</taxon>
        <taxon>Bacillati</taxon>
        <taxon>Bacillota</taxon>
        <taxon>Bacilli</taxon>
        <taxon>Bacillales</taxon>
        <taxon>Caryophanaceae</taxon>
        <taxon>Sporosarcina</taxon>
    </lineage>
</organism>
<dbReference type="Pfam" id="PF13535">
    <property type="entry name" value="ATP-grasp_4"/>
    <property type="match status" value="1"/>
</dbReference>
<dbReference type="Pfam" id="PF18603">
    <property type="entry name" value="LAL_C2"/>
    <property type="match status" value="1"/>
</dbReference>
<dbReference type="InterPro" id="IPR052032">
    <property type="entry name" value="ATP-dep_AA_Ligase"/>
</dbReference>
<protein>
    <submittedName>
        <fullName evidence="6">ATP-grasp domain-containing protein</fullName>
    </submittedName>
</protein>
<sequence>MESILFIESARSGSSREALAAATRLGFTPILLTCKKRFLCQFDASTQIYCLDHINERVIRETIQELRQKGYMIRAIMSFVDPYVSMAATLSNEYCQSAISVEALKVLENKCETRNVLRTNSTSISYEAFIPSAIQPSFSTTDRKFPQILKKATSNGSKDLYKIETAEQLEAIIEKITMTNGYEQWLLEDYVEGIQYIIELAVYEGIPNVIAIIQQEITHDVTFVVTGYDVCMTIEPKMEKELTSAVDEIIRDIGLYHGTCHLEMRYTDRGWKLIEINPRISGGAMNRMVEEAFGISIVEETIKLFIGKEPDYHKKKMQPVYTSYITLAKAGYLLQIEGAEHAKMTPGMIELNVSAAIGSLVMPALSMGCRYGYVMAKGNSQEEAKNRAEHAANLLTFYLEPIE</sequence>
<evidence type="ECO:0000259" key="5">
    <source>
        <dbReference type="PROSITE" id="PS50975"/>
    </source>
</evidence>
<dbReference type="Proteomes" id="UP001282284">
    <property type="component" value="Unassembled WGS sequence"/>
</dbReference>
<feature type="domain" description="ATP-grasp" evidence="5">
    <location>
        <begin position="114"/>
        <end position="306"/>
    </location>
</feature>
<dbReference type="RefSeq" id="WP_317946127.1">
    <property type="nucleotide sequence ID" value="NZ_JAUBDI010000022.1"/>
</dbReference>
<reference evidence="6 7" key="1">
    <citation type="submission" date="2023-06" db="EMBL/GenBank/DDBJ databases">
        <title>Sporosarcina sp. nov., isolated from Korean traditional fermented seafood 'Jeotgal'.</title>
        <authorList>
            <person name="Yang A.I."/>
            <person name="Shin N.-R."/>
        </authorList>
    </citation>
    <scope>NUCLEOTIDE SEQUENCE [LARGE SCALE GENOMIC DNA]</scope>
    <source>
        <strain evidence="6 7">KCTC13119</strain>
    </source>
</reference>
<keyword evidence="3 4" id="KW-0067">ATP-binding</keyword>
<dbReference type="InterPro" id="IPR040570">
    <property type="entry name" value="LAL_C2"/>
</dbReference>
<keyword evidence="2 4" id="KW-0547">Nucleotide-binding</keyword>
<dbReference type="PANTHER" id="PTHR43585">
    <property type="entry name" value="FUMIPYRROLE BIOSYNTHESIS PROTEIN C"/>
    <property type="match status" value="1"/>
</dbReference>
<evidence type="ECO:0000256" key="2">
    <source>
        <dbReference type="ARBA" id="ARBA00022741"/>
    </source>
</evidence>
<gene>
    <name evidence="6" type="ORF">QT711_16570</name>
</gene>
<evidence type="ECO:0000313" key="7">
    <source>
        <dbReference type="Proteomes" id="UP001282284"/>
    </source>
</evidence>
<keyword evidence="7" id="KW-1185">Reference proteome</keyword>
<evidence type="ECO:0000256" key="1">
    <source>
        <dbReference type="ARBA" id="ARBA00022598"/>
    </source>
</evidence>
<dbReference type="SUPFAM" id="SSF56059">
    <property type="entry name" value="Glutathione synthetase ATP-binding domain-like"/>
    <property type="match status" value="1"/>
</dbReference>
<proteinExistence type="predicted"/>
<evidence type="ECO:0000256" key="4">
    <source>
        <dbReference type="PROSITE-ProRule" id="PRU00409"/>
    </source>
</evidence>
<accession>A0ABU4GEJ8</accession>
<dbReference type="PANTHER" id="PTHR43585:SF2">
    <property type="entry name" value="ATP-GRASP ENZYME FSQD"/>
    <property type="match status" value="1"/>
</dbReference>
<comment type="caution">
    <text evidence="6">The sequence shown here is derived from an EMBL/GenBank/DDBJ whole genome shotgun (WGS) entry which is preliminary data.</text>
</comment>
<dbReference type="InterPro" id="IPR011761">
    <property type="entry name" value="ATP-grasp"/>
</dbReference>
<dbReference type="Gene3D" id="3.30.470.20">
    <property type="entry name" value="ATP-grasp fold, B domain"/>
    <property type="match status" value="1"/>
</dbReference>
<dbReference type="PROSITE" id="PS50975">
    <property type="entry name" value="ATP_GRASP"/>
    <property type="match status" value="1"/>
</dbReference>
<evidence type="ECO:0000256" key="3">
    <source>
        <dbReference type="ARBA" id="ARBA00022840"/>
    </source>
</evidence>